<evidence type="ECO:0008006" key="3">
    <source>
        <dbReference type="Google" id="ProtNLM"/>
    </source>
</evidence>
<name>A0A6A6ZG33_9PLEO</name>
<sequence>MDSAAAAFGVGCALRLRTGASLMNSTPGSSTFTEPWIPSLLRLGVFSLVTVASKVSIELRKLGNGFGDAGTNINAMLADLKSLQSIFRTIEDSFEDLGARAPLTGYIGTHWAELKVILGDGCDSLEKLRTLLILANKDVRVLDDTRRALRLKDANDQIAIHRQEVQAYKDALQLSLQSVTFFQQATIKEETANY</sequence>
<accession>A0A6A6ZG33</accession>
<keyword evidence="2" id="KW-1185">Reference proteome</keyword>
<dbReference type="OrthoDB" id="3798215at2759"/>
<evidence type="ECO:0000313" key="1">
    <source>
        <dbReference type="EMBL" id="KAF2819828.1"/>
    </source>
</evidence>
<gene>
    <name evidence="1" type="ORF">CC86DRAFT_387871</name>
</gene>
<reference evidence="1" key="1">
    <citation type="journal article" date="2020" name="Stud. Mycol.">
        <title>101 Dothideomycetes genomes: a test case for predicting lifestyles and emergence of pathogens.</title>
        <authorList>
            <person name="Haridas S."/>
            <person name="Albert R."/>
            <person name="Binder M."/>
            <person name="Bloem J."/>
            <person name="Labutti K."/>
            <person name="Salamov A."/>
            <person name="Andreopoulos B."/>
            <person name="Baker S."/>
            <person name="Barry K."/>
            <person name="Bills G."/>
            <person name="Bluhm B."/>
            <person name="Cannon C."/>
            <person name="Castanera R."/>
            <person name="Culley D."/>
            <person name="Daum C."/>
            <person name="Ezra D."/>
            <person name="Gonzalez J."/>
            <person name="Henrissat B."/>
            <person name="Kuo A."/>
            <person name="Liang C."/>
            <person name="Lipzen A."/>
            <person name="Lutzoni F."/>
            <person name="Magnuson J."/>
            <person name="Mondo S."/>
            <person name="Nolan M."/>
            <person name="Ohm R."/>
            <person name="Pangilinan J."/>
            <person name="Park H.-J."/>
            <person name="Ramirez L."/>
            <person name="Alfaro M."/>
            <person name="Sun H."/>
            <person name="Tritt A."/>
            <person name="Yoshinaga Y."/>
            <person name="Zwiers L.-H."/>
            <person name="Turgeon B."/>
            <person name="Goodwin S."/>
            <person name="Spatafora J."/>
            <person name="Crous P."/>
            <person name="Grigoriev I."/>
        </authorList>
    </citation>
    <scope>NUCLEOTIDE SEQUENCE</scope>
    <source>
        <strain evidence="1">CBS 113818</strain>
    </source>
</reference>
<proteinExistence type="predicted"/>
<dbReference type="AlphaFoldDB" id="A0A6A6ZG33"/>
<dbReference type="Proteomes" id="UP000799424">
    <property type="component" value="Unassembled WGS sequence"/>
</dbReference>
<protein>
    <recommendedName>
        <fullName evidence="3">Fungal N-terminal domain-containing protein</fullName>
    </recommendedName>
</protein>
<dbReference type="EMBL" id="MU006243">
    <property type="protein sequence ID" value="KAF2819828.1"/>
    <property type="molecule type" value="Genomic_DNA"/>
</dbReference>
<organism evidence="1 2">
    <name type="scientific">Ophiobolus disseminans</name>
    <dbReference type="NCBI Taxonomy" id="1469910"/>
    <lineage>
        <taxon>Eukaryota</taxon>
        <taxon>Fungi</taxon>
        <taxon>Dikarya</taxon>
        <taxon>Ascomycota</taxon>
        <taxon>Pezizomycotina</taxon>
        <taxon>Dothideomycetes</taxon>
        <taxon>Pleosporomycetidae</taxon>
        <taxon>Pleosporales</taxon>
        <taxon>Pleosporineae</taxon>
        <taxon>Phaeosphaeriaceae</taxon>
        <taxon>Ophiobolus</taxon>
    </lineage>
</organism>
<evidence type="ECO:0000313" key="2">
    <source>
        <dbReference type="Proteomes" id="UP000799424"/>
    </source>
</evidence>